<evidence type="ECO:0000313" key="3">
    <source>
        <dbReference type="Proteomes" id="UP000246077"/>
    </source>
</evidence>
<keyword evidence="1" id="KW-0812">Transmembrane</keyword>
<accession>A0A317E6S6</accession>
<keyword evidence="3" id="KW-1185">Reference proteome</keyword>
<reference evidence="3" key="1">
    <citation type="submission" date="2018-05" db="EMBL/GenBank/DDBJ databases">
        <title>Zavarzinia sp. HR-AS.</title>
        <authorList>
            <person name="Lee Y."/>
            <person name="Jeon C.O."/>
        </authorList>
    </citation>
    <scope>NUCLEOTIDE SEQUENCE [LARGE SCALE GENOMIC DNA]</scope>
    <source>
        <strain evidence="3">DSM 1231</strain>
    </source>
</reference>
<name>A0A317E6S6_9PROT</name>
<feature type="transmembrane region" description="Helical" evidence="1">
    <location>
        <begin position="140"/>
        <end position="162"/>
    </location>
</feature>
<dbReference type="RefSeq" id="WP_109921409.1">
    <property type="nucleotide sequence ID" value="NZ_QGLF01000003.1"/>
</dbReference>
<comment type="caution">
    <text evidence="2">The sequence shown here is derived from an EMBL/GenBank/DDBJ whole genome shotgun (WGS) entry which is preliminary data.</text>
</comment>
<proteinExistence type="predicted"/>
<dbReference type="AlphaFoldDB" id="A0A317E6S6"/>
<dbReference type="OrthoDB" id="8478544at2"/>
<dbReference type="EMBL" id="QGLF01000003">
    <property type="protein sequence ID" value="PWR20765.1"/>
    <property type="molecule type" value="Genomic_DNA"/>
</dbReference>
<keyword evidence="1" id="KW-1133">Transmembrane helix</keyword>
<keyword evidence="1" id="KW-0472">Membrane</keyword>
<evidence type="ECO:0000256" key="1">
    <source>
        <dbReference type="SAM" id="Phobius"/>
    </source>
</evidence>
<sequence>MPDLSRIVLPRRPLRVRPPGLGLRGMIRFLAAVLAMAGLMAVLSWWLLPGLAADLASRERARPAPAGRLVAGQCSARLFLVNCHFELEARGPAGAMVRDRSSIFFVDLPDRDYGTAVLADPERPGRLLASVALTALWNRLGTYAAVMALVGLIAAIGLWRMVEGWGYGRGMIRAFAAQPARPALLRLARGNRWGWHVAVAEGVLRDRTRFWAVPGSAAPIVLDPGRGLILGVTPDNVHFLPVDLAGAWPGLDAAERAALRASLEAAGVKRA</sequence>
<dbReference type="Proteomes" id="UP000246077">
    <property type="component" value="Unassembled WGS sequence"/>
</dbReference>
<feature type="transmembrane region" description="Helical" evidence="1">
    <location>
        <begin position="21"/>
        <end position="48"/>
    </location>
</feature>
<protein>
    <submittedName>
        <fullName evidence="2">Uncharacterized protein</fullName>
    </submittedName>
</protein>
<organism evidence="2 3">
    <name type="scientific">Zavarzinia compransoris</name>
    <dbReference type="NCBI Taxonomy" id="1264899"/>
    <lineage>
        <taxon>Bacteria</taxon>
        <taxon>Pseudomonadati</taxon>
        <taxon>Pseudomonadota</taxon>
        <taxon>Alphaproteobacteria</taxon>
        <taxon>Rhodospirillales</taxon>
        <taxon>Zavarziniaceae</taxon>
        <taxon>Zavarzinia</taxon>
    </lineage>
</organism>
<gene>
    <name evidence="2" type="ORF">DKG75_12275</name>
</gene>
<evidence type="ECO:0000313" key="2">
    <source>
        <dbReference type="EMBL" id="PWR20765.1"/>
    </source>
</evidence>